<accession>A0A3M7PEA2</accession>
<dbReference type="Proteomes" id="UP000276133">
    <property type="component" value="Unassembled WGS sequence"/>
</dbReference>
<keyword evidence="2" id="KW-1185">Reference proteome</keyword>
<reference evidence="1 2" key="1">
    <citation type="journal article" date="2018" name="Sci. Rep.">
        <title>Genomic signatures of local adaptation to the degree of environmental predictability in rotifers.</title>
        <authorList>
            <person name="Franch-Gras L."/>
            <person name="Hahn C."/>
            <person name="Garcia-Roger E.M."/>
            <person name="Carmona M.J."/>
            <person name="Serra M."/>
            <person name="Gomez A."/>
        </authorList>
    </citation>
    <scope>NUCLEOTIDE SEQUENCE [LARGE SCALE GENOMIC DNA]</scope>
    <source>
        <strain evidence="1">HYR1</strain>
    </source>
</reference>
<dbReference type="AlphaFoldDB" id="A0A3M7PEA2"/>
<name>A0A3M7PEA2_BRAPC</name>
<comment type="caution">
    <text evidence="1">The sequence shown here is derived from an EMBL/GenBank/DDBJ whole genome shotgun (WGS) entry which is preliminary data.</text>
</comment>
<evidence type="ECO:0000313" key="2">
    <source>
        <dbReference type="Proteomes" id="UP000276133"/>
    </source>
</evidence>
<proteinExistence type="predicted"/>
<organism evidence="1 2">
    <name type="scientific">Brachionus plicatilis</name>
    <name type="common">Marine rotifer</name>
    <name type="synonym">Brachionus muelleri</name>
    <dbReference type="NCBI Taxonomy" id="10195"/>
    <lineage>
        <taxon>Eukaryota</taxon>
        <taxon>Metazoa</taxon>
        <taxon>Spiralia</taxon>
        <taxon>Gnathifera</taxon>
        <taxon>Rotifera</taxon>
        <taxon>Eurotatoria</taxon>
        <taxon>Monogononta</taxon>
        <taxon>Pseudotrocha</taxon>
        <taxon>Ploima</taxon>
        <taxon>Brachionidae</taxon>
        <taxon>Brachionus</taxon>
    </lineage>
</organism>
<evidence type="ECO:0000313" key="1">
    <source>
        <dbReference type="EMBL" id="RMZ97329.1"/>
    </source>
</evidence>
<gene>
    <name evidence="1" type="ORF">BpHYR1_002866</name>
</gene>
<dbReference type="EMBL" id="REGN01011477">
    <property type="protein sequence ID" value="RMZ97329.1"/>
    <property type="molecule type" value="Genomic_DNA"/>
</dbReference>
<protein>
    <submittedName>
        <fullName evidence="1">Uncharacterized protein</fullName>
    </submittedName>
</protein>
<sequence length="74" mass="8975">MNWLKNYIFFISLKIVNKLIESISIFFIKKLIKLKYNIKEKVTCAKCLSVEQFRKERRNSKIAITQWSWVFNIS</sequence>